<protein>
    <submittedName>
        <fullName evidence="2">Dipeptidase</fullName>
    </submittedName>
</protein>
<dbReference type="CDD" id="cd01301">
    <property type="entry name" value="rDP_like"/>
    <property type="match status" value="1"/>
</dbReference>
<gene>
    <name evidence="2" type="ORF">GCM10025883_12670</name>
</gene>
<feature type="region of interest" description="Disordered" evidence="1">
    <location>
        <begin position="258"/>
        <end position="278"/>
    </location>
</feature>
<evidence type="ECO:0000313" key="2">
    <source>
        <dbReference type="EMBL" id="GMA39222.1"/>
    </source>
</evidence>
<dbReference type="Proteomes" id="UP001157126">
    <property type="component" value="Unassembled WGS sequence"/>
</dbReference>
<dbReference type="EMBL" id="BSUO01000001">
    <property type="protein sequence ID" value="GMA39222.1"/>
    <property type="molecule type" value="Genomic_DNA"/>
</dbReference>
<feature type="compositionally biased region" description="Polar residues" evidence="1">
    <location>
        <begin position="258"/>
        <end position="267"/>
    </location>
</feature>
<dbReference type="InterPro" id="IPR032466">
    <property type="entry name" value="Metal_Hydrolase"/>
</dbReference>
<accession>A0ABQ6IMS9</accession>
<dbReference type="Gene3D" id="3.20.20.140">
    <property type="entry name" value="Metal-dependent hydrolases"/>
    <property type="match status" value="1"/>
</dbReference>
<keyword evidence="3" id="KW-1185">Reference proteome</keyword>
<dbReference type="InterPro" id="IPR008257">
    <property type="entry name" value="Pept_M19"/>
</dbReference>
<dbReference type="SUPFAM" id="SSF51556">
    <property type="entry name" value="Metallo-dependent hydrolases"/>
    <property type="match status" value="1"/>
</dbReference>
<evidence type="ECO:0000313" key="3">
    <source>
        <dbReference type="Proteomes" id="UP001157126"/>
    </source>
</evidence>
<dbReference type="PANTHER" id="PTHR10443:SF12">
    <property type="entry name" value="DIPEPTIDASE"/>
    <property type="match status" value="1"/>
</dbReference>
<name>A0ABQ6IMS9_9MICO</name>
<proteinExistence type="predicted"/>
<sequence length="371" mass="39516">MARVSAPTGPAHLLLDCHNDLPWRCRELTGGDWQRLGLDDAPTHTDIPRLRAGGVGAQFWSVFVEGTLPAHEAVTATVEQIDAVHRLVATRPDVFELVRTADEVERAHAAGRIASLIGAEGGHSIASSLAVLRMLHTLGVGYLTLTHNEHLPWADCAVRPENLGGLSDFGRAVVVEMNRLGMLVDLSHTSPGTMRDALATSAAPVIFTHSNARSLTDHPRNVPDDVLTTLARAGGVCCATFVPSFCSDERYAWEQHVESSAQAQDAEQTAAPDVRMPPVGVSDVADHVERLREVAGIDHVGIGGDFDGTSTLPDGLTDVSGYPRLFAELTDRGWSAPELARLAGGNVLRVMREAEAHAASRAGDDPGLATL</sequence>
<reference evidence="3" key="1">
    <citation type="journal article" date="2019" name="Int. J. Syst. Evol. Microbiol.">
        <title>The Global Catalogue of Microorganisms (GCM) 10K type strain sequencing project: providing services to taxonomists for standard genome sequencing and annotation.</title>
        <authorList>
            <consortium name="The Broad Institute Genomics Platform"/>
            <consortium name="The Broad Institute Genome Sequencing Center for Infectious Disease"/>
            <person name="Wu L."/>
            <person name="Ma J."/>
        </authorList>
    </citation>
    <scope>NUCLEOTIDE SEQUENCE [LARGE SCALE GENOMIC DNA]</scope>
    <source>
        <strain evidence="3">NBRC 113072</strain>
    </source>
</reference>
<dbReference type="Pfam" id="PF01244">
    <property type="entry name" value="Peptidase_M19"/>
    <property type="match status" value="1"/>
</dbReference>
<evidence type="ECO:0000256" key="1">
    <source>
        <dbReference type="SAM" id="MobiDB-lite"/>
    </source>
</evidence>
<dbReference type="PROSITE" id="PS51365">
    <property type="entry name" value="RENAL_DIPEPTIDASE_2"/>
    <property type="match status" value="1"/>
</dbReference>
<comment type="caution">
    <text evidence="2">The sequence shown here is derived from an EMBL/GenBank/DDBJ whole genome shotgun (WGS) entry which is preliminary data.</text>
</comment>
<dbReference type="PANTHER" id="PTHR10443">
    <property type="entry name" value="MICROSOMAL DIPEPTIDASE"/>
    <property type="match status" value="1"/>
</dbReference>
<organism evidence="2 3">
    <name type="scientific">Mobilicoccus caccae</name>
    <dbReference type="NCBI Taxonomy" id="1859295"/>
    <lineage>
        <taxon>Bacteria</taxon>
        <taxon>Bacillati</taxon>
        <taxon>Actinomycetota</taxon>
        <taxon>Actinomycetes</taxon>
        <taxon>Micrococcales</taxon>
        <taxon>Dermatophilaceae</taxon>
        <taxon>Mobilicoccus</taxon>
    </lineage>
</organism>